<organism evidence="1 2">
    <name type="scientific">Hebeloma cylindrosporum</name>
    <dbReference type="NCBI Taxonomy" id="76867"/>
    <lineage>
        <taxon>Eukaryota</taxon>
        <taxon>Fungi</taxon>
        <taxon>Dikarya</taxon>
        <taxon>Basidiomycota</taxon>
        <taxon>Agaricomycotina</taxon>
        <taxon>Agaricomycetes</taxon>
        <taxon>Agaricomycetidae</taxon>
        <taxon>Agaricales</taxon>
        <taxon>Agaricineae</taxon>
        <taxon>Hymenogastraceae</taxon>
        <taxon>Hebeloma</taxon>
    </lineage>
</organism>
<reference evidence="2" key="2">
    <citation type="submission" date="2015-01" db="EMBL/GenBank/DDBJ databases">
        <title>Evolutionary Origins and Diversification of the Mycorrhizal Mutualists.</title>
        <authorList>
            <consortium name="DOE Joint Genome Institute"/>
            <consortium name="Mycorrhizal Genomics Consortium"/>
            <person name="Kohler A."/>
            <person name="Kuo A."/>
            <person name="Nagy L.G."/>
            <person name="Floudas D."/>
            <person name="Copeland A."/>
            <person name="Barry K.W."/>
            <person name="Cichocki N."/>
            <person name="Veneault-Fourrey C."/>
            <person name="LaButti K."/>
            <person name="Lindquist E.A."/>
            <person name="Lipzen A."/>
            <person name="Lundell T."/>
            <person name="Morin E."/>
            <person name="Murat C."/>
            <person name="Riley R."/>
            <person name="Ohm R."/>
            <person name="Sun H."/>
            <person name="Tunlid A."/>
            <person name="Henrissat B."/>
            <person name="Grigoriev I.V."/>
            <person name="Hibbett D.S."/>
            <person name="Martin F."/>
        </authorList>
    </citation>
    <scope>NUCLEOTIDE SEQUENCE [LARGE SCALE GENOMIC DNA]</scope>
    <source>
        <strain evidence="2">h7</strain>
    </source>
</reference>
<dbReference type="AlphaFoldDB" id="A0A0C2YFZ6"/>
<sequence>MDERSEDRKQIEFSQTEVVSDTRVEPLSKKRGRILSRRLGALVRSALEHHSQKSEARCNSVSEFNVVRAA</sequence>
<keyword evidence="2" id="KW-1185">Reference proteome</keyword>
<dbReference type="EMBL" id="KN831784">
    <property type="protein sequence ID" value="KIM40017.1"/>
    <property type="molecule type" value="Genomic_DNA"/>
</dbReference>
<evidence type="ECO:0000313" key="1">
    <source>
        <dbReference type="EMBL" id="KIM40017.1"/>
    </source>
</evidence>
<evidence type="ECO:0000313" key="2">
    <source>
        <dbReference type="Proteomes" id="UP000053424"/>
    </source>
</evidence>
<gene>
    <name evidence="1" type="ORF">M413DRAFT_446906</name>
</gene>
<reference evidence="1 2" key="1">
    <citation type="submission" date="2014-04" db="EMBL/GenBank/DDBJ databases">
        <authorList>
            <consortium name="DOE Joint Genome Institute"/>
            <person name="Kuo A."/>
            <person name="Gay G."/>
            <person name="Dore J."/>
            <person name="Kohler A."/>
            <person name="Nagy L.G."/>
            <person name="Floudas D."/>
            <person name="Copeland A."/>
            <person name="Barry K.W."/>
            <person name="Cichocki N."/>
            <person name="Veneault-Fourrey C."/>
            <person name="LaButti K."/>
            <person name="Lindquist E.A."/>
            <person name="Lipzen A."/>
            <person name="Lundell T."/>
            <person name="Morin E."/>
            <person name="Murat C."/>
            <person name="Sun H."/>
            <person name="Tunlid A."/>
            <person name="Henrissat B."/>
            <person name="Grigoriev I.V."/>
            <person name="Hibbett D.S."/>
            <person name="Martin F."/>
            <person name="Nordberg H.P."/>
            <person name="Cantor M.N."/>
            <person name="Hua S.X."/>
        </authorList>
    </citation>
    <scope>NUCLEOTIDE SEQUENCE [LARGE SCALE GENOMIC DNA]</scope>
    <source>
        <strain evidence="2">h7</strain>
    </source>
</reference>
<dbReference type="HOGENOM" id="CLU_2758052_0_0_1"/>
<dbReference type="Proteomes" id="UP000053424">
    <property type="component" value="Unassembled WGS sequence"/>
</dbReference>
<accession>A0A0C2YFZ6</accession>
<name>A0A0C2YFZ6_HEBCY</name>
<proteinExistence type="predicted"/>
<protein>
    <submittedName>
        <fullName evidence="1">Uncharacterized protein</fullName>
    </submittedName>
</protein>